<protein>
    <submittedName>
        <fullName evidence="4">Uncharacterized protein</fullName>
    </submittedName>
</protein>
<feature type="region of interest" description="Disordered" evidence="2">
    <location>
        <begin position="276"/>
        <end position="305"/>
    </location>
</feature>
<organism evidence="4 5">
    <name type="scientific">Volvox reticuliferus</name>
    <dbReference type="NCBI Taxonomy" id="1737510"/>
    <lineage>
        <taxon>Eukaryota</taxon>
        <taxon>Viridiplantae</taxon>
        <taxon>Chlorophyta</taxon>
        <taxon>core chlorophytes</taxon>
        <taxon>Chlorophyceae</taxon>
        <taxon>CS clade</taxon>
        <taxon>Chlamydomonadales</taxon>
        <taxon>Volvocaceae</taxon>
        <taxon>Volvox</taxon>
    </lineage>
</organism>
<keyword evidence="1" id="KW-0175">Coiled coil</keyword>
<feature type="compositionally biased region" description="Low complexity" evidence="2">
    <location>
        <begin position="277"/>
        <end position="292"/>
    </location>
</feature>
<accession>A0A8J4G5X6</accession>
<feature type="compositionally biased region" description="Low complexity" evidence="2">
    <location>
        <begin position="400"/>
        <end position="411"/>
    </location>
</feature>
<feature type="compositionally biased region" description="Gly residues" evidence="2">
    <location>
        <begin position="390"/>
        <end position="399"/>
    </location>
</feature>
<evidence type="ECO:0000313" key="4">
    <source>
        <dbReference type="EMBL" id="GIM00624.1"/>
    </source>
</evidence>
<evidence type="ECO:0000313" key="5">
    <source>
        <dbReference type="Proteomes" id="UP000722791"/>
    </source>
</evidence>
<proteinExistence type="predicted"/>
<evidence type="ECO:0000256" key="1">
    <source>
        <dbReference type="SAM" id="Coils"/>
    </source>
</evidence>
<dbReference type="EMBL" id="BNCP01000008">
    <property type="protein sequence ID" value="GIL75909.1"/>
    <property type="molecule type" value="Genomic_DNA"/>
</dbReference>
<feature type="coiled-coil region" evidence="1">
    <location>
        <begin position="340"/>
        <end position="378"/>
    </location>
</feature>
<dbReference type="EMBL" id="BNCQ01000008">
    <property type="protein sequence ID" value="GIM00624.1"/>
    <property type="molecule type" value="Genomic_DNA"/>
</dbReference>
<evidence type="ECO:0000313" key="3">
    <source>
        <dbReference type="EMBL" id="GIL75909.1"/>
    </source>
</evidence>
<feature type="coiled-coil region" evidence="1">
    <location>
        <begin position="20"/>
        <end position="149"/>
    </location>
</feature>
<dbReference type="Proteomes" id="UP000722791">
    <property type="component" value="Unassembled WGS sequence"/>
</dbReference>
<sequence>MEELERCLASLDGSASADVLARARSAAATIKQELDMHKQAAATRQKTGQDWQTIASERETEAVRLRAEINRMRQALASSTQAHESQAEEIASLQAQLQESLAINKAQQRQAVVTTSAVDGPNAELHRLRAELEGRTAQLQRAEADLANQTAVAATRLNEMQETFSNKITDMRRMHQQQLEQAVAAARAAAASEAQGRTGPRAGAAALEQQNAQRLQRAEADVASLRQQLEAAQAASTELQGKLKQAQSDAESSRSQLTSTQFGEKALKARVKELEGQLAKAQQQVKEQQNESQPPPPPPPAKEAPAVDMSMLNMMEGQLGRLSEIIRSREGELAQMRTALQAGLDERRELLRQIESLQTALLQAQQQLQLQLQQQQQQYGSAPGSSNGSINGGGGGGSVSGMSSPKSSSGGVPRGLPHVGQHKLNRTGLQSKPRFFK</sequence>
<reference evidence="4" key="1">
    <citation type="journal article" date="2021" name="Proc. Natl. Acad. Sci. U.S.A.">
        <title>Three genomes in the algal genus Volvox reveal the fate of a haploid sex-determining region after a transition to homothallism.</title>
        <authorList>
            <person name="Yamamoto K."/>
            <person name="Hamaji T."/>
            <person name="Kawai-Toyooka H."/>
            <person name="Matsuzaki R."/>
            <person name="Takahashi F."/>
            <person name="Nishimura Y."/>
            <person name="Kawachi M."/>
            <person name="Noguchi H."/>
            <person name="Minakuchi Y."/>
            <person name="Umen J.G."/>
            <person name="Toyoda A."/>
            <person name="Nozaki H."/>
        </authorList>
    </citation>
    <scope>NUCLEOTIDE SEQUENCE</scope>
    <source>
        <strain evidence="4">NIES-3785</strain>
        <strain evidence="3">NIES-3786</strain>
    </source>
</reference>
<feature type="region of interest" description="Disordered" evidence="2">
    <location>
        <begin position="240"/>
        <end position="261"/>
    </location>
</feature>
<dbReference type="AlphaFoldDB" id="A0A8J4G5X6"/>
<name>A0A8J4G5X6_9CHLO</name>
<dbReference type="Gene3D" id="1.20.5.340">
    <property type="match status" value="1"/>
</dbReference>
<evidence type="ECO:0000256" key="2">
    <source>
        <dbReference type="SAM" id="MobiDB-lite"/>
    </source>
</evidence>
<feature type="region of interest" description="Disordered" evidence="2">
    <location>
        <begin position="190"/>
        <end position="210"/>
    </location>
</feature>
<feature type="compositionally biased region" description="Low complexity" evidence="2">
    <location>
        <begin position="379"/>
        <end position="389"/>
    </location>
</feature>
<keyword evidence="6" id="KW-1185">Reference proteome</keyword>
<dbReference type="OrthoDB" id="539581at2759"/>
<feature type="region of interest" description="Disordered" evidence="2">
    <location>
        <begin position="379"/>
        <end position="437"/>
    </location>
</feature>
<feature type="compositionally biased region" description="Pro residues" evidence="2">
    <location>
        <begin position="293"/>
        <end position="302"/>
    </location>
</feature>
<evidence type="ECO:0000313" key="6">
    <source>
        <dbReference type="Proteomes" id="UP000747110"/>
    </source>
</evidence>
<comment type="caution">
    <text evidence="4">The sequence shown here is derived from an EMBL/GenBank/DDBJ whole genome shotgun (WGS) entry which is preliminary data.</text>
</comment>
<dbReference type="Proteomes" id="UP000747110">
    <property type="component" value="Unassembled WGS sequence"/>
</dbReference>
<gene>
    <name evidence="3" type="ORF">Vretifemale_5623</name>
    <name evidence="4" type="ORF">Vretimale_5597</name>
</gene>